<evidence type="ECO:0000313" key="2">
    <source>
        <dbReference type="Proteomes" id="UP000789342"/>
    </source>
</evidence>
<comment type="caution">
    <text evidence="1">The sequence shown here is derived from an EMBL/GenBank/DDBJ whole genome shotgun (WGS) entry which is preliminary data.</text>
</comment>
<dbReference type="Proteomes" id="UP000789342">
    <property type="component" value="Unassembled WGS sequence"/>
</dbReference>
<organism evidence="1 2">
    <name type="scientific">Acaulospora morrowiae</name>
    <dbReference type="NCBI Taxonomy" id="94023"/>
    <lineage>
        <taxon>Eukaryota</taxon>
        <taxon>Fungi</taxon>
        <taxon>Fungi incertae sedis</taxon>
        <taxon>Mucoromycota</taxon>
        <taxon>Glomeromycotina</taxon>
        <taxon>Glomeromycetes</taxon>
        <taxon>Diversisporales</taxon>
        <taxon>Acaulosporaceae</taxon>
        <taxon>Acaulospora</taxon>
    </lineage>
</organism>
<dbReference type="AlphaFoldDB" id="A0A9N9CSJ8"/>
<proteinExistence type="predicted"/>
<gene>
    <name evidence="1" type="ORF">AMORRO_LOCUS8197</name>
</gene>
<keyword evidence="2" id="KW-1185">Reference proteome</keyword>
<accession>A0A9N9CSJ8</accession>
<sequence length="152" mass="16457">MSTGSSSMEIPNKALHCASRIRGIPSEKFVWQRNFQGKFDSFHGQLSSVSSNGTSALSPTDIFETPSATVTPLSGATTTAVSLSSSRDGLASPSANVPFDIPTNSYCTPFIDDRHSGRLTFIRWSSRASNRPGNCWRSKLTAASNTWKTSKY</sequence>
<name>A0A9N9CSJ8_9GLOM</name>
<dbReference type="EMBL" id="CAJVPV010006798">
    <property type="protein sequence ID" value="CAG8610518.1"/>
    <property type="molecule type" value="Genomic_DNA"/>
</dbReference>
<evidence type="ECO:0000313" key="1">
    <source>
        <dbReference type="EMBL" id="CAG8610518.1"/>
    </source>
</evidence>
<reference evidence="1" key="1">
    <citation type="submission" date="2021-06" db="EMBL/GenBank/DDBJ databases">
        <authorList>
            <person name="Kallberg Y."/>
            <person name="Tangrot J."/>
            <person name="Rosling A."/>
        </authorList>
    </citation>
    <scope>NUCLEOTIDE SEQUENCE</scope>
    <source>
        <strain evidence="1">CL551</strain>
    </source>
</reference>
<protein>
    <submittedName>
        <fullName evidence="1">1209_t:CDS:1</fullName>
    </submittedName>
</protein>